<dbReference type="PRINTS" id="PR00320">
    <property type="entry name" value="GPROTEINBRPT"/>
</dbReference>
<feature type="compositionally biased region" description="Polar residues" evidence="9">
    <location>
        <begin position="368"/>
        <end position="378"/>
    </location>
</feature>
<evidence type="ECO:0000313" key="13">
    <source>
        <dbReference type="Proteomes" id="UP000198211"/>
    </source>
</evidence>
<dbReference type="PROSITE" id="PS51805">
    <property type="entry name" value="EPHD"/>
    <property type="match status" value="1"/>
</dbReference>
<feature type="compositionally biased region" description="Acidic residues" evidence="9">
    <location>
        <begin position="1842"/>
        <end position="1868"/>
    </location>
</feature>
<reference evidence="13" key="1">
    <citation type="submission" date="2017-03" db="EMBL/GenBank/DDBJ databases">
        <title>Phytopthora megakarya and P. palmivora, two closely related causual agents of cacao black pod achieved similar genome size and gene model numbers by different mechanisms.</title>
        <authorList>
            <person name="Ali S."/>
            <person name="Shao J."/>
            <person name="Larry D.J."/>
            <person name="Kronmiller B."/>
            <person name="Shen D."/>
            <person name="Strem M.D."/>
            <person name="Melnick R.L."/>
            <person name="Guiltinan M.J."/>
            <person name="Tyler B.M."/>
            <person name="Meinhardt L.W."/>
            <person name="Bailey B.A."/>
        </authorList>
    </citation>
    <scope>NUCLEOTIDE SEQUENCE [LARGE SCALE GENOMIC DNA]</scope>
    <source>
        <strain evidence="13">zdho120</strain>
    </source>
</reference>
<dbReference type="SUPFAM" id="SSF47370">
    <property type="entry name" value="Bromodomain"/>
    <property type="match status" value="2"/>
</dbReference>
<dbReference type="EMBL" id="NBNE01000449">
    <property type="protein sequence ID" value="OWZ19384.1"/>
    <property type="molecule type" value="Genomic_DNA"/>
</dbReference>
<evidence type="ECO:0000256" key="1">
    <source>
        <dbReference type="ARBA" id="ARBA00022574"/>
    </source>
</evidence>
<dbReference type="PROSITE" id="PS50082">
    <property type="entry name" value="WD_REPEATS_2"/>
    <property type="match status" value="6"/>
</dbReference>
<dbReference type="Gene3D" id="3.30.40.10">
    <property type="entry name" value="Zinc/RING finger domain, C3HC4 (zinc finger)"/>
    <property type="match status" value="1"/>
</dbReference>
<feature type="region of interest" description="Disordered" evidence="9">
    <location>
        <begin position="1518"/>
        <end position="1540"/>
    </location>
</feature>
<keyword evidence="6 7" id="KW-0103">Bromodomain</keyword>
<dbReference type="Pfam" id="PF13771">
    <property type="entry name" value="zf-HC5HC2H"/>
    <property type="match status" value="1"/>
</dbReference>
<dbReference type="InterPro" id="IPR013083">
    <property type="entry name" value="Znf_RING/FYVE/PHD"/>
</dbReference>
<feature type="compositionally biased region" description="Basic residues" evidence="9">
    <location>
        <begin position="843"/>
        <end position="852"/>
    </location>
</feature>
<dbReference type="OrthoDB" id="538223at2759"/>
<evidence type="ECO:0000256" key="2">
    <source>
        <dbReference type="ARBA" id="ARBA00022723"/>
    </source>
</evidence>
<proteinExistence type="predicted"/>
<dbReference type="InterPro" id="IPR001487">
    <property type="entry name" value="Bromodomain"/>
</dbReference>
<dbReference type="PROSITE" id="PS50014">
    <property type="entry name" value="BROMODOMAIN_2"/>
    <property type="match status" value="2"/>
</dbReference>
<dbReference type="Proteomes" id="UP000198211">
    <property type="component" value="Unassembled WGS sequence"/>
</dbReference>
<dbReference type="Gene3D" id="2.130.10.10">
    <property type="entry name" value="YVTN repeat-like/Quinoprotein amine dehydrogenase"/>
    <property type="match status" value="2"/>
</dbReference>
<dbReference type="Gene3D" id="1.20.920.10">
    <property type="entry name" value="Bromodomain-like"/>
    <property type="match status" value="2"/>
</dbReference>
<protein>
    <recommendedName>
        <fullName evidence="14">Bromodomain and WD repeat-containing protein 1</fullName>
    </recommendedName>
</protein>
<feature type="domain" description="Bromo" evidence="10">
    <location>
        <begin position="1735"/>
        <end position="1803"/>
    </location>
</feature>
<dbReference type="GO" id="GO:0008270">
    <property type="term" value="F:zinc ion binding"/>
    <property type="evidence" value="ECO:0007669"/>
    <property type="project" value="UniProtKB-KW"/>
</dbReference>
<feature type="region of interest" description="Disordered" evidence="9">
    <location>
        <begin position="760"/>
        <end position="931"/>
    </location>
</feature>
<dbReference type="InterPro" id="IPR011011">
    <property type="entry name" value="Znf_FYVE_PHD"/>
</dbReference>
<feature type="region of interest" description="Disordered" evidence="9">
    <location>
        <begin position="364"/>
        <end position="385"/>
    </location>
</feature>
<feature type="compositionally biased region" description="Basic residues" evidence="9">
    <location>
        <begin position="886"/>
        <end position="897"/>
    </location>
</feature>
<evidence type="ECO:0000313" key="12">
    <source>
        <dbReference type="EMBL" id="OWZ19384.1"/>
    </source>
</evidence>
<evidence type="ECO:0000256" key="5">
    <source>
        <dbReference type="ARBA" id="ARBA00022833"/>
    </source>
</evidence>
<evidence type="ECO:0000259" key="10">
    <source>
        <dbReference type="PROSITE" id="PS50014"/>
    </source>
</evidence>
<dbReference type="SUPFAM" id="SSF50978">
    <property type="entry name" value="WD40 repeat-like"/>
    <property type="match status" value="1"/>
</dbReference>
<feature type="domain" description="Bromo" evidence="10">
    <location>
        <begin position="1423"/>
        <end position="1493"/>
    </location>
</feature>
<organism evidence="12 13">
    <name type="scientific">Phytophthora megakarya</name>
    <dbReference type="NCBI Taxonomy" id="4795"/>
    <lineage>
        <taxon>Eukaryota</taxon>
        <taxon>Sar</taxon>
        <taxon>Stramenopiles</taxon>
        <taxon>Oomycota</taxon>
        <taxon>Peronosporomycetes</taxon>
        <taxon>Peronosporales</taxon>
        <taxon>Peronosporaceae</taxon>
        <taxon>Phytophthora</taxon>
    </lineage>
</organism>
<evidence type="ECO:0000256" key="4">
    <source>
        <dbReference type="ARBA" id="ARBA00022771"/>
    </source>
</evidence>
<dbReference type="PROSITE" id="PS00678">
    <property type="entry name" value="WD_REPEATS_1"/>
    <property type="match status" value="3"/>
</dbReference>
<feature type="domain" description="PHD-type" evidence="11">
    <location>
        <begin position="982"/>
        <end position="1103"/>
    </location>
</feature>
<keyword evidence="4" id="KW-0863">Zinc-finger</keyword>
<dbReference type="Pfam" id="PF00439">
    <property type="entry name" value="Bromodomain"/>
    <property type="match status" value="2"/>
</dbReference>
<feature type="compositionally biased region" description="Acidic residues" evidence="9">
    <location>
        <begin position="809"/>
        <end position="831"/>
    </location>
</feature>
<dbReference type="CDD" id="cd00200">
    <property type="entry name" value="WD40"/>
    <property type="match status" value="1"/>
</dbReference>
<keyword evidence="5" id="KW-0862">Zinc</keyword>
<feature type="compositionally biased region" description="Acidic residues" evidence="9">
    <location>
        <begin position="788"/>
        <end position="799"/>
    </location>
</feature>
<dbReference type="InterPro" id="IPR034732">
    <property type="entry name" value="EPHD"/>
</dbReference>
<dbReference type="STRING" id="4795.A0A225WPB5"/>
<dbReference type="InterPro" id="IPR015943">
    <property type="entry name" value="WD40/YVTN_repeat-like_dom_sf"/>
</dbReference>
<feature type="compositionally biased region" description="Basic and acidic residues" evidence="9">
    <location>
        <begin position="1604"/>
        <end position="1623"/>
    </location>
</feature>
<dbReference type="SMART" id="SM00297">
    <property type="entry name" value="BROMO"/>
    <property type="match status" value="2"/>
</dbReference>
<dbReference type="GO" id="GO:0008360">
    <property type="term" value="P:regulation of cell shape"/>
    <property type="evidence" value="ECO:0007669"/>
    <property type="project" value="TreeGrafter"/>
</dbReference>
<evidence type="ECO:0000256" key="3">
    <source>
        <dbReference type="ARBA" id="ARBA00022737"/>
    </source>
</evidence>
<evidence type="ECO:0008006" key="14">
    <source>
        <dbReference type="Google" id="ProtNLM"/>
    </source>
</evidence>
<dbReference type="SMART" id="SM00320">
    <property type="entry name" value="WD40"/>
    <property type="match status" value="6"/>
</dbReference>
<evidence type="ECO:0000256" key="9">
    <source>
        <dbReference type="SAM" id="MobiDB-lite"/>
    </source>
</evidence>
<feature type="region of interest" description="Disordered" evidence="9">
    <location>
        <begin position="1830"/>
        <end position="1896"/>
    </location>
</feature>
<dbReference type="InterPro" id="IPR020472">
    <property type="entry name" value="WD40_PAC1"/>
</dbReference>
<dbReference type="InterPro" id="IPR019775">
    <property type="entry name" value="WD40_repeat_CS"/>
</dbReference>
<dbReference type="PANTHER" id="PTHR16266:SF17">
    <property type="entry name" value="BRWD3"/>
    <property type="match status" value="1"/>
</dbReference>
<comment type="caution">
    <text evidence="12">The sequence shown here is derived from an EMBL/GenBank/DDBJ whole genome shotgun (WGS) entry which is preliminary data.</text>
</comment>
<dbReference type="PROSITE" id="PS50294">
    <property type="entry name" value="WD_REPEATS_REGION"/>
    <property type="match status" value="2"/>
</dbReference>
<feature type="repeat" description="WD" evidence="8">
    <location>
        <begin position="528"/>
        <end position="570"/>
    </location>
</feature>
<dbReference type="InterPro" id="IPR052060">
    <property type="entry name" value="Bromo_WD_repeat"/>
</dbReference>
<dbReference type="GO" id="GO:0005634">
    <property type="term" value="C:nucleus"/>
    <property type="evidence" value="ECO:0007669"/>
    <property type="project" value="TreeGrafter"/>
</dbReference>
<feature type="repeat" description="WD" evidence="8">
    <location>
        <begin position="141"/>
        <end position="182"/>
    </location>
</feature>
<dbReference type="SUPFAM" id="SSF57903">
    <property type="entry name" value="FYVE/PHD zinc finger"/>
    <property type="match status" value="1"/>
</dbReference>
<dbReference type="PRINTS" id="PR00503">
    <property type="entry name" value="BROMODOMAIN"/>
</dbReference>
<feature type="compositionally biased region" description="Polar residues" evidence="9">
    <location>
        <begin position="833"/>
        <end position="842"/>
    </location>
</feature>
<sequence length="1896" mass="214031">MLGGDTVKTEADTEKVMTLAADVRALRQLFQLRQERATVETHIESLMDRANQSGLFQTTARTGRNQASLLRRREISWRHDAQLPPAYVYSRIRRLKTLSGHLQIQAYCLAYDKLGNVVITGSDDRLVKIWSLRTGDLLFTLRGHVGNITDLAVNHSNTLLASSSDDKTVRVWEISTGAPVAVLVGHSSVVNAVRFHPQKNIIVTASDDGRCFCYKVPEISLMDQPETKIETARRLYSLNAYMLSLHPLYAMKHARREGVRSCKVHTITFSRCGDFVASGGQDGIARVWDLSMVSGPDAPAVVPRFQPTVEPQEGLTQDLQRIGNGPTAIQLPPVTIPVVPAPAPLQPQPGVELPLPSVVEALQRESVPRQTQPPQVQNDLPSLSLSDDDVPSIEPIALLKGHKGPVTSIVYNYQGDRIVTASIKDSAVRVWKWKRKYKSLFGTVLMAKESSVEHDNISTLYGVRGRRKAVPVVDTITWTHNDKRLITLHSVKPSSESSDQNWEQRVRIWDPDSGKLLMTLGAVDKEKKNGHVNAAFALSAHPTDWRIVVTAGYDGRVFLWDISTGRMLKSFTNLSPDAKPLPNLDGGFTPDGNSFCFTDQIGRLIIFGTGSGEQFAATPVQQYFLHDYVMLVTDGHYNVRDRETQELPSLMDSGPLMDASLVQYPHQPPHLLLNKLLTPEDYVENRRLRIQQSKESEIQCAVRHLPEDEEVINSFPLSIVKSKENTSLEGGFAADAMALARASYRLSGAPVMLSELRRHGTGSRRYMDPRRRETPAEERDTSVLEIEISSEDDRSDEDFQVPTPRHAAEEEEDEEDEDEDEDDLDEDDLLSDNEMSVISPANSRRRRLRSTRHRESPRVRFPSRGGRRLQSDSEEEREHEDTPRQLRARRNAARSRSRIILDSDAEEDEMPTDQRTGNAGERDASNNDSRDEVVVESNDGIIMGDNQLDRFDQNLTYTQMLEAKRNQLGAAPVPHENSDDALIPCAFCGVGDDDAMLKLPGDGMGLHPLIYGMQRIFVHDQCAIASPLCFNRDGNWYNVTKEIRRGRSLTCVACIKRGATIGCTINACRNSYHWKCAINFGWSVDQMHFFCPDHQSRRAQRHRLEENYEFVAEDGGAIIEPASKRFGLKFHREWLQLVNLRSIHQYVPQAGDYVIYLPEGHPGYLNFAGISYPGYYARLSKFYAIKCRVVDVKYVFPTAEEHVRCSTIKCELSLAVLAVPSSALHSTGYGEEQTQEEETKESVPSDTVDLFNPESSPFAEFTSVDENLSPITSESSTRFNFKVLYHSNDLANFLVLDHIYESGVCGNWHVGDRVQMPFVQLNEHGLEVEAKMSYGTIESILRKPLVSSISSDLSPWECVMVKWDDQDDDTPVVCPWELESASPEERREKRELSLRRRSTRLFFSRSIIGEKCEALLQEMDQVLTLSLSRDFMYPVDEEAFMDYSTAIANPIDLTKIQQRVRQGYYRQVEAFLADMKLLSINCETYNVPTSAISQNSRNLFSAVFTQAQRHFPHLLRAANNGSRREADVEQANASYPYPPDDFLTNFSEDQEDSQLALLEIGLLTPLPQEAPATVAQTEASPTVNPAVRTIQTFSPETRSRRRTRSNEESKDNHTTEEDVKLVEQDGETTRNQSSVANNEDNGDPVVFNSPRQLRNRQVAEPQLVSPRTRRTPRVVTTLTDGTGSARKRQRKNPAQELLTYSGLMDNYSSTQRESIKRACDEDLRAVLQIFHEALTEADKQDIFASPVTDDVAPQYSEMIARPMDFGTIQDKLYKYKSFRDYFGHVELVFSNAITYNGWDCFIGGLVEDLQKYCVKFMLDAVTRVLTIPEDEEDSWHSGTSASEDEDDDDDDDDGDEEEEDEDFSDESDFGGAGRKRQLRRHAEGSKNKKKKAKRRY</sequence>
<evidence type="ECO:0000259" key="11">
    <source>
        <dbReference type="PROSITE" id="PS51805"/>
    </source>
</evidence>
<keyword evidence="3" id="KW-0677">Repeat</keyword>
<dbReference type="CDD" id="cd15571">
    <property type="entry name" value="ePHD"/>
    <property type="match status" value="1"/>
</dbReference>
<feature type="compositionally biased region" description="Basic and acidic residues" evidence="9">
    <location>
        <begin position="765"/>
        <end position="782"/>
    </location>
</feature>
<feature type="compositionally biased region" description="Basic and acidic residues" evidence="9">
    <location>
        <begin position="920"/>
        <end position="931"/>
    </location>
</feature>
<feature type="repeat" description="WD" evidence="8">
    <location>
        <begin position="183"/>
        <end position="209"/>
    </location>
</feature>
<keyword evidence="1 8" id="KW-0853">WD repeat</keyword>
<dbReference type="CDD" id="cd04369">
    <property type="entry name" value="Bromodomain"/>
    <property type="match status" value="1"/>
</dbReference>
<feature type="compositionally biased region" description="Polar residues" evidence="9">
    <location>
        <begin position="1629"/>
        <end position="1639"/>
    </location>
</feature>
<name>A0A225WPB5_9STRA</name>
<feature type="compositionally biased region" description="Polar residues" evidence="9">
    <location>
        <begin position="1574"/>
        <end position="1596"/>
    </location>
</feature>
<feature type="region of interest" description="Disordered" evidence="9">
    <location>
        <begin position="1571"/>
        <end position="1670"/>
    </location>
</feature>
<evidence type="ECO:0000256" key="6">
    <source>
        <dbReference type="ARBA" id="ARBA00023117"/>
    </source>
</evidence>
<feature type="repeat" description="WD" evidence="8">
    <location>
        <begin position="399"/>
        <end position="432"/>
    </location>
</feature>
<dbReference type="PANTHER" id="PTHR16266">
    <property type="entry name" value="WD REPEAT DOMAIN 9"/>
    <property type="match status" value="1"/>
</dbReference>
<accession>A0A225WPB5</accession>
<dbReference type="InterPro" id="IPR036427">
    <property type="entry name" value="Bromodomain-like_sf"/>
</dbReference>
<feature type="repeat" description="WD" evidence="8">
    <location>
        <begin position="264"/>
        <end position="291"/>
    </location>
</feature>
<dbReference type="Gene3D" id="2.30.30.1040">
    <property type="match status" value="1"/>
</dbReference>
<feature type="region of interest" description="Disordered" evidence="9">
    <location>
        <begin position="1227"/>
        <end position="1247"/>
    </location>
</feature>
<keyword evidence="2" id="KW-0479">Metal-binding</keyword>
<dbReference type="Pfam" id="PF00400">
    <property type="entry name" value="WD40"/>
    <property type="match status" value="5"/>
</dbReference>
<evidence type="ECO:0000256" key="8">
    <source>
        <dbReference type="PROSITE-ProRule" id="PRU00221"/>
    </source>
</evidence>
<feature type="compositionally biased region" description="Basic residues" evidence="9">
    <location>
        <begin position="1887"/>
        <end position="1896"/>
    </location>
</feature>
<dbReference type="GO" id="GO:0007010">
    <property type="term" value="P:cytoskeleton organization"/>
    <property type="evidence" value="ECO:0007669"/>
    <property type="project" value="TreeGrafter"/>
</dbReference>
<evidence type="ECO:0000256" key="7">
    <source>
        <dbReference type="PROSITE-ProRule" id="PRU00035"/>
    </source>
</evidence>
<keyword evidence="13" id="KW-1185">Reference proteome</keyword>
<dbReference type="InterPro" id="IPR036322">
    <property type="entry name" value="WD40_repeat_dom_sf"/>
</dbReference>
<feature type="repeat" description="WD" evidence="8">
    <location>
        <begin position="109"/>
        <end position="140"/>
    </location>
</feature>
<dbReference type="InterPro" id="IPR001680">
    <property type="entry name" value="WD40_rpt"/>
</dbReference>
<dbReference type="GO" id="GO:0006357">
    <property type="term" value="P:regulation of transcription by RNA polymerase II"/>
    <property type="evidence" value="ECO:0007669"/>
    <property type="project" value="TreeGrafter"/>
</dbReference>
<gene>
    <name evidence="12" type="ORF">PHMEG_0006378</name>
</gene>